<dbReference type="RefSeq" id="WP_281393326.1">
    <property type="nucleotide sequence ID" value="NZ_JACIJF010000028.1"/>
</dbReference>
<dbReference type="InterPro" id="IPR003474">
    <property type="entry name" value="Glcn_transporter"/>
</dbReference>
<dbReference type="GO" id="GO:0015128">
    <property type="term" value="F:gluconate transmembrane transporter activity"/>
    <property type="evidence" value="ECO:0007669"/>
    <property type="project" value="InterPro"/>
</dbReference>
<sequence length="103" mass="10191">MTGGAIRLVGAALVGILLAVAMIVRGRLHPFIALLCGAFAVGLLAGLPLQDTAKAVQKGVGDIIGGTGLVVALGLMLHLSGAAASLAKAALQSPAYAPRLGRR</sequence>
<keyword evidence="1" id="KW-1133">Transmembrane helix</keyword>
<evidence type="ECO:0000313" key="2">
    <source>
        <dbReference type="EMBL" id="MBB5712861.1"/>
    </source>
</evidence>
<comment type="caution">
    <text evidence="2">The sequence shown here is derived from an EMBL/GenBank/DDBJ whole genome shotgun (WGS) entry which is preliminary data.</text>
</comment>
<name>A0A840YT26_9SPHN</name>
<evidence type="ECO:0000313" key="3">
    <source>
        <dbReference type="Proteomes" id="UP000527143"/>
    </source>
</evidence>
<feature type="transmembrane region" description="Helical" evidence="1">
    <location>
        <begin position="6"/>
        <end position="24"/>
    </location>
</feature>
<protein>
    <submittedName>
        <fullName evidence="2">H+/gluconate symporter-like permease</fullName>
    </submittedName>
</protein>
<feature type="transmembrane region" description="Helical" evidence="1">
    <location>
        <begin position="69"/>
        <end position="91"/>
    </location>
</feature>
<organism evidence="2 3">
    <name type="scientific">Sphingomonas xinjiangensis</name>
    <dbReference type="NCBI Taxonomy" id="643568"/>
    <lineage>
        <taxon>Bacteria</taxon>
        <taxon>Pseudomonadati</taxon>
        <taxon>Pseudomonadota</taxon>
        <taxon>Alphaproteobacteria</taxon>
        <taxon>Sphingomonadales</taxon>
        <taxon>Sphingomonadaceae</taxon>
        <taxon>Sphingomonas</taxon>
    </lineage>
</organism>
<dbReference type="Pfam" id="PF02447">
    <property type="entry name" value="GntP_permease"/>
    <property type="match status" value="1"/>
</dbReference>
<dbReference type="Proteomes" id="UP000527143">
    <property type="component" value="Unassembled WGS sequence"/>
</dbReference>
<evidence type="ECO:0000256" key="1">
    <source>
        <dbReference type="SAM" id="Phobius"/>
    </source>
</evidence>
<accession>A0A840YT26</accession>
<dbReference type="AlphaFoldDB" id="A0A840YT26"/>
<gene>
    <name evidence="2" type="ORF">FHT02_004122</name>
</gene>
<keyword evidence="3" id="KW-1185">Reference proteome</keyword>
<reference evidence="2 3" key="1">
    <citation type="submission" date="2020-08" db="EMBL/GenBank/DDBJ databases">
        <title>Genomic Encyclopedia of Type Strains, Phase IV (KMG-IV): sequencing the most valuable type-strain genomes for metagenomic binning, comparative biology and taxonomic classification.</title>
        <authorList>
            <person name="Goeker M."/>
        </authorList>
    </citation>
    <scope>NUCLEOTIDE SEQUENCE [LARGE SCALE GENOMIC DNA]</scope>
    <source>
        <strain evidence="2 3">DSM 26736</strain>
    </source>
</reference>
<dbReference type="PANTHER" id="PTHR30354:SF11">
    <property type="entry name" value="PERMEASE"/>
    <property type="match status" value="1"/>
</dbReference>
<keyword evidence="1" id="KW-0472">Membrane</keyword>
<dbReference type="EMBL" id="JACIJF010000028">
    <property type="protein sequence ID" value="MBB5712861.1"/>
    <property type="molecule type" value="Genomic_DNA"/>
</dbReference>
<dbReference type="PANTHER" id="PTHR30354">
    <property type="entry name" value="GNT FAMILY GLUCONATE TRANSPORTER"/>
    <property type="match status" value="1"/>
</dbReference>
<feature type="transmembrane region" description="Helical" evidence="1">
    <location>
        <begin position="31"/>
        <end position="49"/>
    </location>
</feature>
<keyword evidence="1" id="KW-0812">Transmembrane</keyword>
<proteinExistence type="predicted"/>
<dbReference type="GO" id="GO:0005886">
    <property type="term" value="C:plasma membrane"/>
    <property type="evidence" value="ECO:0007669"/>
    <property type="project" value="TreeGrafter"/>
</dbReference>